<dbReference type="OrthoDB" id="5844034at2759"/>
<gene>
    <name evidence="2" type="ORF">ANCDUO_02561</name>
</gene>
<dbReference type="Pfam" id="PF26181">
    <property type="entry name" value="Ig_NUP210_13th"/>
    <property type="match status" value="1"/>
</dbReference>
<evidence type="ECO:0000313" key="2">
    <source>
        <dbReference type="EMBL" id="KIH67110.1"/>
    </source>
</evidence>
<dbReference type="InterPro" id="IPR058779">
    <property type="entry name" value="Ig_NUP210_13th"/>
</dbReference>
<organism evidence="2 3">
    <name type="scientific">Ancylostoma duodenale</name>
    <dbReference type="NCBI Taxonomy" id="51022"/>
    <lineage>
        <taxon>Eukaryota</taxon>
        <taxon>Metazoa</taxon>
        <taxon>Ecdysozoa</taxon>
        <taxon>Nematoda</taxon>
        <taxon>Chromadorea</taxon>
        <taxon>Rhabditida</taxon>
        <taxon>Rhabditina</taxon>
        <taxon>Rhabditomorpha</taxon>
        <taxon>Strongyloidea</taxon>
        <taxon>Ancylostomatidae</taxon>
        <taxon>Ancylostomatinae</taxon>
        <taxon>Ancylostoma</taxon>
    </lineage>
</organism>
<keyword evidence="3" id="KW-1185">Reference proteome</keyword>
<dbReference type="PANTHER" id="PTHR23019">
    <property type="entry name" value="NUCLEAR PORE MEMBRANE GLYCOPROTEIN GP210-RELATED"/>
    <property type="match status" value="1"/>
</dbReference>
<evidence type="ECO:0000259" key="1">
    <source>
        <dbReference type="Pfam" id="PF26181"/>
    </source>
</evidence>
<sequence length="456" mass="48728">MATILIKHLQQIKHSPCHKILESRTKMQTPNNYKGRSYSVSAYVSGLGIAGSAMITVELSAKNRFRNRLKANLELRLVKPAFAEPHKLVLWNEVEAVGIVRLGHGSGHFTVHELPGAPFTASVKDNTIMVTPKSQGGGSLRIEDVCINGDPLDIPVKITDIHALVIYGLHSMEVGSVAEVSVDAVDEAGNSFSRAHGAYTGAVLESSDRSVLISNVSITLLTQSREYSATVHSEKIKIPPLNNPEDSQLEVVGGPQPTLPIQFALNNSKIASVEPNALITSNKLGYTSITGTVDIGDGHSSQSTVLLRVVSLAGIRAVASTHITERGAQVWVRVSGLDENESPFSFGGALYPFKVTWTVSHPGVLQVIHPFGSSISEADNNRFAVWLEGCSPGSATVKDFVKKSDYPVGGLPAVRLTFRGVQLLAAIVARTHHVSDPPNLTSPGVSGSVPDLRLLV</sequence>
<proteinExistence type="predicted"/>
<protein>
    <recommendedName>
        <fullName evidence="1">NUP210 Ig-like domain-containing protein</fullName>
    </recommendedName>
</protein>
<dbReference type="PANTHER" id="PTHR23019:SF0">
    <property type="entry name" value="NUCLEAR PORE MEMBRANE GLYCOPROTEIN 210"/>
    <property type="match status" value="1"/>
</dbReference>
<reference evidence="2 3" key="1">
    <citation type="submission" date="2013-12" db="EMBL/GenBank/DDBJ databases">
        <title>Draft genome of the parsitic nematode Ancylostoma duodenale.</title>
        <authorList>
            <person name="Mitreva M."/>
        </authorList>
    </citation>
    <scope>NUCLEOTIDE SEQUENCE [LARGE SCALE GENOMIC DNA]</scope>
    <source>
        <strain evidence="2 3">Zhejiang</strain>
    </source>
</reference>
<evidence type="ECO:0000313" key="3">
    <source>
        <dbReference type="Proteomes" id="UP000054047"/>
    </source>
</evidence>
<dbReference type="Proteomes" id="UP000054047">
    <property type="component" value="Unassembled WGS sequence"/>
</dbReference>
<feature type="domain" description="NUP210 Ig-like" evidence="1">
    <location>
        <begin position="311"/>
        <end position="402"/>
    </location>
</feature>
<dbReference type="EMBL" id="KN726834">
    <property type="protein sequence ID" value="KIH67110.1"/>
    <property type="molecule type" value="Genomic_DNA"/>
</dbReference>
<accession>A0A0C2H023</accession>
<dbReference type="InterPro" id="IPR045197">
    <property type="entry name" value="NUP210-like"/>
</dbReference>
<name>A0A0C2H023_9BILA</name>
<dbReference type="AlphaFoldDB" id="A0A0C2H023"/>
<dbReference type="GO" id="GO:0005643">
    <property type="term" value="C:nuclear pore"/>
    <property type="evidence" value="ECO:0007669"/>
    <property type="project" value="TreeGrafter"/>
</dbReference>